<dbReference type="OrthoDB" id="9804262at2"/>
<accession>A0A4U1J3E2</accession>
<dbReference type="InterPro" id="IPR013824">
    <property type="entry name" value="Topo_IA_cen_sub1"/>
</dbReference>
<dbReference type="InterPro" id="IPR013497">
    <property type="entry name" value="Topo_IA_cen"/>
</dbReference>
<evidence type="ECO:0000256" key="10">
    <source>
        <dbReference type="HAMAP-Rule" id="MF_00952"/>
    </source>
</evidence>
<dbReference type="SMART" id="SM00437">
    <property type="entry name" value="TOP1Ac"/>
    <property type="match status" value="1"/>
</dbReference>
<dbReference type="Pfam" id="PF01396">
    <property type="entry name" value="Zn_ribbon_Top1"/>
    <property type="match status" value="3"/>
</dbReference>
<dbReference type="GO" id="GO:0005694">
    <property type="term" value="C:chromosome"/>
    <property type="evidence" value="ECO:0007669"/>
    <property type="project" value="InterPro"/>
</dbReference>
<dbReference type="CDD" id="cd03363">
    <property type="entry name" value="TOPRIM_TopoIA_TopoI"/>
    <property type="match status" value="1"/>
</dbReference>
<proteinExistence type="inferred from homology"/>
<keyword evidence="5" id="KW-0862">Zinc</keyword>
<feature type="site" description="Interaction with DNA" evidence="10">
    <location>
        <position position="148"/>
    </location>
</feature>
<dbReference type="RefSeq" id="WP_136932642.1">
    <property type="nucleotide sequence ID" value="NZ_SSMQ01000038.1"/>
</dbReference>
<feature type="compositionally biased region" description="Low complexity" evidence="11">
    <location>
        <begin position="784"/>
        <end position="793"/>
    </location>
</feature>
<evidence type="ECO:0000259" key="12">
    <source>
        <dbReference type="PROSITE" id="PS50880"/>
    </source>
</evidence>
<dbReference type="SUPFAM" id="SSF56712">
    <property type="entry name" value="Prokaryotic type I DNA topoisomerase"/>
    <property type="match status" value="1"/>
</dbReference>
<dbReference type="InterPro" id="IPR005733">
    <property type="entry name" value="TopoI_bac-type"/>
</dbReference>
<dbReference type="EC" id="5.6.2.1" evidence="10"/>
<dbReference type="EMBL" id="SSMQ01000038">
    <property type="protein sequence ID" value="TKD01692.1"/>
    <property type="molecule type" value="Genomic_DNA"/>
</dbReference>
<evidence type="ECO:0000313" key="15">
    <source>
        <dbReference type="Proteomes" id="UP000309215"/>
    </source>
</evidence>
<evidence type="ECO:0000313" key="14">
    <source>
        <dbReference type="EMBL" id="TKD01692.1"/>
    </source>
</evidence>
<comment type="caution">
    <text evidence="14">The sequence shown here is derived from an EMBL/GenBank/DDBJ whole genome shotgun (WGS) entry which is preliminary data.</text>
</comment>
<feature type="compositionally biased region" description="Low complexity" evidence="11">
    <location>
        <begin position="448"/>
        <end position="457"/>
    </location>
</feature>
<sequence length="861" mass="94384">MAKTLVIVESPAKAKTIKKYLGSGYDVVASKGHLKDLPKNQNAVDVANDFTEKYEVIVGKEKVLQELKDAAKKVDAVLLATDPDREGEAIAWHILEEIQDDKLRVERVEFHEITKKGVDHGVQHPRPLDINLYDAQRARRVLDRIVGYDVSALVWSKLAFGLSAGRVQSVALRLIVDREREIDAFVPEEYWNVSAGLSAPSGAPFVAKLAAAEGEKFEVKNGETAAFVRADLESARCKVAKVTRREQKRNPPAPYTTSKLQQDATNSLHFGTKRTMQVAQGLYEGVDLKQDGGPVGLITYIRTDSTRVSDDAVAEVRQAIEKRYGKSFVPDKPNVYKSKKNAQDAHEAIRPTDVNIHPDSVKKHLKDEQYKLYKLIWNRFVASQMTPAVYDRTTVEIQAEPTRDDASRKSYMLRSTGRVLKDKGWLEVTEGQRDFAGEEEAAAEGEAPEPTAAAKAAPVEEDSDALLPEMNEGDVLRLSTTPGVVTEQKFTQPSARYNEGSLVRELEKRGIGRPSTYAEIISKVQQRAYVEKLPGGAFQPTQLGKFVVEGLVRSNLDFMDPNFTAQMEEELDEVGAGKIKREQLLKRFYKRFRQQLEPAKKLASWKPPSEKTGEPCEECGEGEMIKKWGKNGYFLSCSRYPKCKATRDLSANAQAVRETDITCDKCGKPMVIRTGRFGDFLSCTGYPACKNARPVPLGVACPQCGGDLIEVRPRKKGGRTFYGCSNFNAEQKCDFKLWAKPIATPCPTCGAKFLTRTAGKKPMLVCATKDCGFKQEVPEEDEAGVAGAAPEGVAGDEGEGGAADADATAAPKPAPTAPKAKAEPKPAPKAEAKPKAAAKTAEKKGATKTPTKSKSNGRASA</sequence>
<feature type="site" description="Interaction with DNA" evidence="10">
    <location>
        <position position="527"/>
    </location>
</feature>
<dbReference type="GO" id="GO:0003677">
    <property type="term" value="F:DNA binding"/>
    <property type="evidence" value="ECO:0007669"/>
    <property type="project" value="UniProtKB-KW"/>
</dbReference>
<dbReference type="InterPro" id="IPR013826">
    <property type="entry name" value="Topo_IA_cen_sub3"/>
</dbReference>
<feature type="active site" description="O-(5'-phospho-DNA)-tyrosine intermediate" evidence="10">
    <location>
        <position position="300"/>
    </location>
</feature>
<feature type="site" description="Interaction with DNA" evidence="10">
    <location>
        <position position="143"/>
    </location>
</feature>
<dbReference type="InterPro" id="IPR006171">
    <property type="entry name" value="TOPRIM_dom"/>
</dbReference>
<dbReference type="PROSITE" id="PS50880">
    <property type="entry name" value="TOPRIM"/>
    <property type="match status" value="1"/>
</dbReference>
<dbReference type="Gene3D" id="1.10.460.10">
    <property type="entry name" value="Topoisomerase I, domain 2"/>
    <property type="match status" value="1"/>
</dbReference>
<dbReference type="InterPro" id="IPR028612">
    <property type="entry name" value="Topoisom_1_IA"/>
</dbReference>
<dbReference type="PROSITE" id="PS52039">
    <property type="entry name" value="TOPO_IA_2"/>
    <property type="match status" value="1"/>
</dbReference>
<gene>
    <name evidence="10 14" type="primary">topA</name>
    <name evidence="14" type="ORF">E8A74_30575</name>
</gene>
<dbReference type="PRINTS" id="PR00417">
    <property type="entry name" value="PRTPISMRASEI"/>
</dbReference>
<dbReference type="NCBIfam" id="TIGR01051">
    <property type="entry name" value="topA_bact"/>
    <property type="match status" value="1"/>
</dbReference>
<protein>
    <recommendedName>
        <fullName evidence="10">DNA topoisomerase 1</fullName>
        <ecNumber evidence="10">5.6.2.1</ecNumber>
    </recommendedName>
    <alternativeName>
        <fullName evidence="10">DNA topoisomerase I</fullName>
    </alternativeName>
</protein>
<dbReference type="InterPro" id="IPR013825">
    <property type="entry name" value="Topo_IA_cen_sub2"/>
</dbReference>
<dbReference type="SMART" id="SM00493">
    <property type="entry name" value="TOPRIM"/>
    <property type="match status" value="1"/>
</dbReference>
<feature type="site" description="Interaction with DNA" evidence="10">
    <location>
        <position position="302"/>
    </location>
</feature>
<feature type="compositionally biased region" description="Acidic residues" evidence="11">
    <location>
        <begin position="437"/>
        <end position="447"/>
    </location>
</feature>
<evidence type="ECO:0000256" key="4">
    <source>
        <dbReference type="ARBA" id="ARBA00022771"/>
    </source>
</evidence>
<dbReference type="Gene3D" id="3.40.50.140">
    <property type="match status" value="1"/>
</dbReference>
<keyword evidence="4" id="KW-0863">Zinc-finger</keyword>
<evidence type="ECO:0000259" key="13">
    <source>
        <dbReference type="PROSITE" id="PS52039"/>
    </source>
</evidence>
<comment type="function">
    <text evidence="10">Releases the supercoiling and torsional tension of DNA, which is introduced during the DNA replication and transcription, by transiently cleaving and rejoining one strand of the DNA duplex. Introduces a single-strand break via transesterification at a target site in duplex DNA. The scissile phosphodiester is attacked by the catalytic tyrosine of the enzyme, resulting in the formation of a DNA-(5'-phosphotyrosyl)-enzyme intermediate and the expulsion of a 3'-OH DNA strand. The free DNA strand then undergoes passage around the unbroken strand, thus removing DNA supercoils. Finally, in the religation step, the DNA 3'-OH attacks the covalent intermediate to expel the active-site tyrosine and restore the DNA phosphodiester backbone.</text>
</comment>
<evidence type="ECO:0000256" key="7">
    <source>
        <dbReference type="ARBA" id="ARBA00023029"/>
    </source>
</evidence>
<feature type="site" description="Interaction with DNA" evidence="10">
    <location>
        <position position="140"/>
    </location>
</feature>
<name>A0A4U1J3E2_9BACT</name>
<dbReference type="GO" id="GO:0008270">
    <property type="term" value="F:zinc ion binding"/>
    <property type="evidence" value="ECO:0007669"/>
    <property type="project" value="UniProtKB-KW"/>
</dbReference>
<feature type="compositionally biased region" description="Basic and acidic residues" evidence="11">
    <location>
        <begin position="820"/>
        <end position="845"/>
    </location>
</feature>
<dbReference type="GO" id="GO:0006265">
    <property type="term" value="P:DNA topological change"/>
    <property type="evidence" value="ECO:0007669"/>
    <property type="project" value="UniProtKB-UniRule"/>
</dbReference>
<feature type="region of interest" description="Disordered" evidence="11">
    <location>
        <begin position="782"/>
        <end position="861"/>
    </location>
</feature>
<dbReference type="Pfam" id="PF01751">
    <property type="entry name" value="Toprim"/>
    <property type="match status" value="1"/>
</dbReference>
<feature type="region of interest" description="Interaction with DNA" evidence="10">
    <location>
        <begin position="163"/>
        <end position="168"/>
    </location>
</feature>
<dbReference type="Proteomes" id="UP000309215">
    <property type="component" value="Unassembled WGS sequence"/>
</dbReference>
<dbReference type="Gene3D" id="3.30.65.10">
    <property type="entry name" value="Bacterial Topoisomerase I, domain 1"/>
    <property type="match status" value="2"/>
</dbReference>
<feature type="site" description="Interaction with DNA" evidence="10">
    <location>
        <position position="155"/>
    </location>
</feature>
<comment type="subunit">
    <text evidence="10">Monomer.</text>
</comment>
<comment type="catalytic activity">
    <reaction evidence="1 10">
        <text>ATP-independent breakage of single-stranded DNA, followed by passage and rejoining.</text>
        <dbReference type="EC" id="5.6.2.1"/>
    </reaction>
</comment>
<dbReference type="AlphaFoldDB" id="A0A4U1J3E2"/>
<keyword evidence="9 10" id="KW-0413">Isomerase</keyword>
<dbReference type="Gene3D" id="1.10.290.10">
    <property type="entry name" value="Topoisomerase I, domain 4"/>
    <property type="match status" value="1"/>
</dbReference>
<evidence type="ECO:0000256" key="5">
    <source>
        <dbReference type="ARBA" id="ARBA00022833"/>
    </source>
</evidence>
<evidence type="ECO:0000256" key="9">
    <source>
        <dbReference type="ARBA" id="ARBA00023235"/>
    </source>
</evidence>
<dbReference type="Pfam" id="PF01131">
    <property type="entry name" value="Topoisom_bac"/>
    <property type="match status" value="1"/>
</dbReference>
<evidence type="ECO:0000256" key="8">
    <source>
        <dbReference type="ARBA" id="ARBA00023125"/>
    </source>
</evidence>
<dbReference type="PANTHER" id="PTHR42785">
    <property type="entry name" value="DNA TOPOISOMERASE, TYPE IA, CORE"/>
    <property type="match status" value="1"/>
</dbReference>
<feature type="region of interest" description="Disordered" evidence="11">
    <location>
        <begin position="436"/>
        <end position="460"/>
    </location>
</feature>
<feature type="domain" description="Topo IA-type catalytic" evidence="13">
    <location>
        <begin position="129"/>
        <end position="596"/>
    </location>
</feature>
<evidence type="ECO:0000256" key="6">
    <source>
        <dbReference type="ARBA" id="ARBA00022842"/>
    </source>
</evidence>
<dbReference type="GO" id="GO:0003917">
    <property type="term" value="F:DNA topoisomerase type I (single strand cut, ATP-independent) activity"/>
    <property type="evidence" value="ECO:0007669"/>
    <property type="project" value="UniProtKB-UniRule"/>
</dbReference>
<keyword evidence="3" id="KW-0479">Metal-binding</keyword>
<keyword evidence="8 10" id="KW-0238">DNA-binding</keyword>
<evidence type="ECO:0000256" key="2">
    <source>
        <dbReference type="ARBA" id="ARBA00009446"/>
    </source>
</evidence>
<keyword evidence="6" id="KW-0460">Magnesium</keyword>
<keyword evidence="15" id="KW-1185">Reference proteome</keyword>
<dbReference type="InterPro" id="IPR023405">
    <property type="entry name" value="Topo_IA_core_domain"/>
</dbReference>
<dbReference type="PANTHER" id="PTHR42785:SF1">
    <property type="entry name" value="DNA TOPOISOMERASE"/>
    <property type="match status" value="1"/>
</dbReference>
<feature type="compositionally biased region" description="Low complexity" evidence="11">
    <location>
        <begin position="802"/>
        <end position="811"/>
    </location>
</feature>
<keyword evidence="7 10" id="KW-0799">Topoisomerase</keyword>
<evidence type="ECO:0000256" key="1">
    <source>
        <dbReference type="ARBA" id="ARBA00000213"/>
    </source>
</evidence>
<dbReference type="SUPFAM" id="SSF57783">
    <property type="entry name" value="Zinc beta-ribbon"/>
    <property type="match status" value="2"/>
</dbReference>
<evidence type="ECO:0000256" key="3">
    <source>
        <dbReference type="ARBA" id="ARBA00022723"/>
    </source>
</evidence>
<dbReference type="InterPro" id="IPR000380">
    <property type="entry name" value="Topo_IA"/>
</dbReference>
<dbReference type="SMART" id="SM00436">
    <property type="entry name" value="TOP1Bc"/>
    <property type="match status" value="1"/>
</dbReference>
<organism evidence="14 15">
    <name type="scientific">Polyangium fumosum</name>
    <dbReference type="NCBI Taxonomy" id="889272"/>
    <lineage>
        <taxon>Bacteria</taxon>
        <taxon>Pseudomonadati</taxon>
        <taxon>Myxococcota</taxon>
        <taxon>Polyangia</taxon>
        <taxon>Polyangiales</taxon>
        <taxon>Polyangiaceae</taxon>
        <taxon>Polyangium</taxon>
    </lineage>
</organism>
<evidence type="ECO:0000256" key="11">
    <source>
        <dbReference type="SAM" id="MobiDB-lite"/>
    </source>
</evidence>
<reference evidence="14 15" key="1">
    <citation type="submission" date="2019-04" db="EMBL/GenBank/DDBJ databases">
        <authorList>
            <person name="Li Y."/>
            <person name="Wang J."/>
        </authorList>
    </citation>
    <scope>NUCLEOTIDE SEQUENCE [LARGE SCALE GENOMIC DNA]</scope>
    <source>
        <strain evidence="14 15">DSM 14668</strain>
    </source>
</reference>
<dbReference type="InterPro" id="IPR003601">
    <property type="entry name" value="Topo_IA_2"/>
</dbReference>
<feature type="domain" description="Toprim" evidence="12">
    <location>
        <begin position="3"/>
        <end position="113"/>
    </location>
</feature>
<dbReference type="InterPro" id="IPR034149">
    <property type="entry name" value="TOPRIM_TopoI"/>
</dbReference>
<feature type="site" description="Interaction with DNA" evidence="10">
    <location>
        <position position="33"/>
    </location>
</feature>
<dbReference type="Gene3D" id="2.70.20.10">
    <property type="entry name" value="Topoisomerase I, domain 3"/>
    <property type="match status" value="1"/>
</dbReference>
<dbReference type="InterPro" id="IPR013498">
    <property type="entry name" value="Topo_IA_Znf"/>
</dbReference>
<dbReference type="CDD" id="cd00186">
    <property type="entry name" value="TOP1Ac"/>
    <property type="match status" value="1"/>
</dbReference>
<comment type="similarity">
    <text evidence="2 10">Belongs to the type IA topoisomerase family.</text>
</comment>
<dbReference type="HAMAP" id="MF_00952">
    <property type="entry name" value="Topoisom_1_prok"/>
    <property type="match status" value="1"/>
</dbReference>
<feature type="site" description="Interaction with DNA" evidence="10">
    <location>
        <position position="139"/>
    </location>
</feature>
<dbReference type="InterPro" id="IPR003602">
    <property type="entry name" value="Topo_IA_DNA-bd_dom"/>
</dbReference>